<comment type="similarity">
    <text evidence="2">Belongs to the EamA transporter family.</text>
</comment>
<feature type="transmembrane region" description="Helical" evidence="7">
    <location>
        <begin position="34"/>
        <end position="55"/>
    </location>
</feature>
<comment type="subcellular location">
    <subcellularLocation>
        <location evidence="1">Cell membrane</location>
        <topology evidence="1">Multi-pass membrane protein</topology>
    </subcellularLocation>
</comment>
<reference evidence="9 10" key="1">
    <citation type="submission" date="2017-10" db="EMBL/GenBank/DDBJ databases">
        <title>Bacillus sp. nov., a halophilic bacterium isolated from a Keqin Lake.</title>
        <authorList>
            <person name="Wang H."/>
        </authorList>
    </citation>
    <scope>NUCLEOTIDE SEQUENCE [LARGE SCALE GENOMIC DNA]</scope>
    <source>
        <strain evidence="9 10">KQ-12</strain>
    </source>
</reference>
<evidence type="ECO:0000256" key="3">
    <source>
        <dbReference type="ARBA" id="ARBA00022475"/>
    </source>
</evidence>
<evidence type="ECO:0000256" key="2">
    <source>
        <dbReference type="ARBA" id="ARBA00007362"/>
    </source>
</evidence>
<feature type="transmembrane region" description="Helical" evidence="7">
    <location>
        <begin position="67"/>
        <end position="87"/>
    </location>
</feature>
<evidence type="ECO:0000256" key="1">
    <source>
        <dbReference type="ARBA" id="ARBA00004651"/>
    </source>
</evidence>
<dbReference type="Pfam" id="PF00892">
    <property type="entry name" value="EamA"/>
    <property type="match status" value="2"/>
</dbReference>
<evidence type="ECO:0000259" key="8">
    <source>
        <dbReference type="Pfam" id="PF00892"/>
    </source>
</evidence>
<feature type="domain" description="EamA" evidence="8">
    <location>
        <begin position="5"/>
        <end position="140"/>
    </location>
</feature>
<dbReference type="RefSeq" id="WP_110609891.1">
    <property type="nucleotide sequence ID" value="NZ_PDOD01000002.1"/>
</dbReference>
<accession>A0A323TH94</accession>
<dbReference type="PANTHER" id="PTHR32322">
    <property type="entry name" value="INNER MEMBRANE TRANSPORTER"/>
    <property type="match status" value="1"/>
</dbReference>
<dbReference type="InterPro" id="IPR037185">
    <property type="entry name" value="EmrE-like"/>
</dbReference>
<evidence type="ECO:0000256" key="4">
    <source>
        <dbReference type="ARBA" id="ARBA00022692"/>
    </source>
</evidence>
<name>A0A323TH94_9BACI</name>
<keyword evidence="5 7" id="KW-1133">Transmembrane helix</keyword>
<feature type="transmembrane region" description="Helical" evidence="7">
    <location>
        <begin position="126"/>
        <end position="146"/>
    </location>
</feature>
<keyword evidence="10" id="KW-1185">Reference proteome</keyword>
<feature type="transmembrane region" description="Helical" evidence="7">
    <location>
        <begin position="152"/>
        <end position="172"/>
    </location>
</feature>
<dbReference type="Gene3D" id="1.10.3730.20">
    <property type="match status" value="2"/>
</dbReference>
<dbReference type="SUPFAM" id="SSF103481">
    <property type="entry name" value="Multidrug resistance efflux transporter EmrE"/>
    <property type="match status" value="2"/>
</dbReference>
<dbReference type="InterPro" id="IPR050638">
    <property type="entry name" value="AA-Vitamin_Transporters"/>
</dbReference>
<dbReference type="OrthoDB" id="6707571at2"/>
<feature type="transmembrane region" description="Helical" evidence="7">
    <location>
        <begin position="93"/>
        <end position="114"/>
    </location>
</feature>
<proteinExistence type="inferred from homology"/>
<dbReference type="InterPro" id="IPR000620">
    <property type="entry name" value="EamA_dom"/>
</dbReference>
<feature type="transmembrane region" description="Helical" evidence="7">
    <location>
        <begin position="270"/>
        <end position="287"/>
    </location>
</feature>
<feature type="transmembrane region" description="Helical" evidence="7">
    <location>
        <begin position="245"/>
        <end position="264"/>
    </location>
</feature>
<evidence type="ECO:0000256" key="5">
    <source>
        <dbReference type="ARBA" id="ARBA00022989"/>
    </source>
</evidence>
<protein>
    <submittedName>
        <fullName evidence="9">EamA family transporter</fullName>
    </submittedName>
</protein>
<evidence type="ECO:0000256" key="7">
    <source>
        <dbReference type="SAM" id="Phobius"/>
    </source>
</evidence>
<keyword evidence="6 7" id="KW-0472">Membrane</keyword>
<evidence type="ECO:0000256" key="6">
    <source>
        <dbReference type="ARBA" id="ARBA00023136"/>
    </source>
</evidence>
<feature type="transmembrane region" description="Helical" evidence="7">
    <location>
        <begin position="7"/>
        <end position="28"/>
    </location>
</feature>
<keyword evidence="4 7" id="KW-0812">Transmembrane</keyword>
<dbReference type="AlphaFoldDB" id="A0A323TH94"/>
<keyword evidence="3" id="KW-1003">Cell membrane</keyword>
<evidence type="ECO:0000313" key="9">
    <source>
        <dbReference type="EMBL" id="PYZ93860.1"/>
    </source>
</evidence>
<feature type="domain" description="EamA" evidence="8">
    <location>
        <begin position="154"/>
        <end position="287"/>
    </location>
</feature>
<dbReference type="Proteomes" id="UP000248214">
    <property type="component" value="Unassembled WGS sequence"/>
</dbReference>
<feature type="transmembrane region" description="Helical" evidence="7">
    <location>
        <begin position="215"/>
        <end position="233"/>
    </location>
</feature>
<comment type="caution">
    <text evidence="9">The sequence shown here is derived from an EMBL/GenBank/DDBJ whole genome shotgun (WGS) entry which is preliminary data.</text>
</comment>
<dbReference type="GO" id="GO:0005886">
    <property type="term" value="C:plasma membrane"/>
    <property type="evidence" value="ECO:0007669"/>
    <property type="project" value="UniProtKB-SubCell"/>
</dbReference>
<gene>
    <name evidence="9" type="ORF">CR194_12030</name>
</gene>
<dbReference type="EMBL" id="PDOD01000002">
    <property type="protein sequence ID" value="PYZ93860.1"/>
    <property type="molecule type" value="Genomic_DNA"/>
</dbReference>
<feature type="transmembrane region" description="Helical" evidence="7">
    <location>
        <begin position="184"/>
        <end position="203"/>
    </location>
</feature>
<sequence length="309" mass="34099">MNKKIAYAMVILGAALWGITGLFVQNLYGYGFTPWEVVGIRLIFSAVLIFTYLLLSNRSLLVIRLRDVPFFIGTGIVSIAFFNYFFFTVMEQATISLAVVLLYTGPVFVALISRFTFNEPFTQNKLIALFLMMIGCSLTVGFLPTGQLSIDFTTILFGIASGFFYALYSIFGKYVSARYHTLTITAYSMLFGALFLLPTSQLWTKASAFSDSGVLLNGLSLALFATVLAYAFYTFGLTYVESSRAAILSTVEPVVAIIVGVAVFSDILTFWQGLGILFVILSVLLTVKKRKGSTEETPNKYPQQISKAD</sequence>
<dbReference type="PANTHER" id="PTHR32322:SF18">
    <property type="entry name" value="S-ADENOSYLMETHIONINE_S-ADENOSYLHOMOCYSTEINE TRANSPORTER"/>
    <property type="match status" value="1"/>
</dbReference>
<organism evidence="9 10">
    <name type="scientific">Salipaludibacillus keqinensis</name>
    <dbReference type="NCBI Taxonomy" id="2045207"/>
    <lineage>
        <taxon>Bacteria</taxon>
        <taxon>Bacillati</taxon>
        <taxon>Bacillota</taxon>
        <taxon>Bacilli</taxon>
        <taxon>Bacillales</taxon>
        <taxon>Bacillaceae</taxon>
    </lineage>
</organism>
<evidence type="ECO:0000313" key="10">
    <source>
        <dbReference type="Proteomes" id="UP000248214"/>
    </source>
</evidence>